<dbReference type="SUPFAM" id="SSF51206">
    <property type="entry name" value="cAMP-binding domain-like"/>
    <property type="match status" value="1"/>
</dbReference>
<evidence type="ECO:0000313" key="2">
    <source>
        <dbReference type="EMBL" id="RDH90203.1"/>
    </source>
</evidence>
<reference evidence="2 3" key="1">
    <citation type="journal article" date="2018" name="ISME J.">
        <title>Endosymbiont genomes yield clues of tubeworm success.</title>
        <authorList>
            <person name="Li Y."/>
            <person name="Liles M.R."/>
            <person name="Halanych K.M."/>
        </authorList>
    </citation>
    <scope>NUCLEOTIDE SEQUENCE [LARGE SCALE GENOMIC DNA]</scope>
    <source>
        <strain evidence="2">A1422</strain>
    </source>
</reference>
<dbReference type="PROSITE" id="PS51833">
    <property type="entry name" value="HDOD"/>
    <property type="match status" value="1"/>
</dbReference>
<evidence type="ECO:0000313" key="3">
    <source>
        <dbReference type="Proteomes" id="UP000255508"/>
    </source>
</evidence>
<evidence type="ECO:0000259" key="1">
    <source>
        <dbReference type="PROSITE" id="PS51833"/>
    </source>
</evidence>
<dbReference type="CDD" id="cd00077">
    <property type="entry name" value="HDc"/>
    <property type="match status" value="1"/>
</dbReference>
<dbReference type="EMBL" id="QFXD01000175">
    <property type="protein sequence ID" value="RDH90203.1"/>
    <property type="molecule type" value="Genomic_DNA"/>
</dbReference>
<dbReference type="InterPro" id="IPR013976">
    <property type="entry name" value="HDOD"/>
</dbReference>
<dbReference type="InterPro" id="IPR052340">
    <property type="entry name" value="RNase_Y/CdgJ"/>
</dbReference>
<dbReference type="PANTHER" id="PTHR33525">
    <property type="match status" value="1"/>
</dbReference>
<sequence length="422" mass="46634">MAVTGQHPPAEILAKLHPLEGLSEDQLKLLSHALHLRTEIRGKKLLSMGSRDAFSLYLLKGRVKLETADGHASEIEAGSVQAMNPIAHLIPRQYDVTVVTPVVYFLIDNRLLDGLTNDSLETLASEELTSLNGQYEKDETENRLSQALLADLQNDQNDRLILPSLPDVAIKVGRAIEDEDTDAEHLAKIIQTDPVITTKLIRAANSALYAGLSPSASCTAAIIRLGNTTTHKLVLTFALRELFKAHSRVLQDEMRKLWKHSTQVAGICFVLAKLSRRFNPERALLAGLLHDIGEVAILSYAENFPEIANNEQKLEQVMKDMRGVIGCHILDAWGFLKDLVAVTKEAEDWTRNRPEEADYTDLVIVAQLHSYIGTPEMKTLPTLDRVPAFQKLDIGDLTPELSIQILENAADQVASAQALLNS</sequence>
<dbReference type="PANTHER" id="PTHR33525:SF3">
    <property type="entry name" value="RIBONUCLEASE Y"/>
    <property type="match status" value="1"/>
</dbReference>
<organism evidence="2 3">
    <name type="scientific">endosymbiont of Lamellibrachia luymesi</name>
    <dbReference type="NCBI Taxonomy" id="2200907"/>
    <lineage>
        <taxon>Bacteria</taxon>
        <taxon>Pseudomonadati</taxon>
        <taxon>Pseudomonadota</taxon>
        <taxon>Gammaproteobacteria</taxon>
        <taxon>sulfur-oxidizing symbionts</taxon>
    </lineage>
</organism>
<accession>A0A370DXL3</accession>
<proteinExistence type="predicted"/>
<gene>
    <name evidence="2" type="ORF">DIZ79_09840</name>
</gene>
<dbReference type="Pfam" id="PF08668">
    <property type="entry name" value="HDOD"/>
    <property type="match status" value="1"/>
</dbReference>
<protein>
    <submittedName>
        <fullName evidence="2">Cyclic nucleotide-binding protein</fullName>
    </submittedName>
</protein>
<dbReference type="AlphaFoldDB" id="A0A370DXL3"/>
<dbReference type="InterPro" id="IPR014710">
    <property type="entry name" value="RmlC-like_jellyroll"/>
</dbReference>
<feature type="domain" description="HDOD" evidence="1">
    <location>
        <begin position="162"/>
        <end position="349"/>
    </location>
</feature>
<dbReference type="InterPro" id="IPR018490">
    <property type="entry name" value="cNMP-bd_dom_sf"/>
</dbReference>
<dbReference type="SUPFAM" id="SSF109604">
    <property type="entry name" value="HD-domain/PDEase-like"/>
    <property type="match status" value="1"/>
</dbReference>
<dbReference type="SMART" id="SM00471">
    <property type="entry name" value="HDc"/>
    <property type="match status" value="1"/>
</dbReference>
<dbReference type="Gene3D" id="1.10.3210.10">
    <property type="entry name" value="Hypothetical protein af1432"/>
    <property type="match status" value="1"/>
</dbReference>
<dbReference type="Gene3D" id="2.60.120.10">
    <property type="entry name" value="Jelly Rolls"/>
    <property type="match status" value="1"/>
</dbReference>
<dbReference type="Proteomes" id="UP000255508">
    <property type="component" value="Unassembled WGS sequence"/>
</dbReference>
<comment type="caution">
    <text evidence="2">The sequence shown here is derived from an EMBL/GenBank/DDBJ whole genome shotgun (WGS) entry which is preliminary data.</text>
</comment>
<dbReference type="InterPro" id="IPR003607">
    <property type="entry name" value="HD/PDEase_dom"/>
</dbReference>
<name>A0A370DXL3_9GAMM</name>